<protein>
    <submittedName>
        <fullName evidence="1">Uncharacterized protein</fullName>
    </submittedName>
</protein>
<organism evidence="1">
    <name type="scientific">Noctiluca scintillans</name>
    <name type="common">Sea sparkle</name>
    <name type="synonym">Red tide dinoflagellate</name>
    <dbReference type="NCBI Taxonomy" id="2966"/>
    <lineage>
        <taxon>Eukaryota</taxon>
        <taxon>Sar</taxon>
        <taxon>Alveolata</taxon>
        <taxon>Dinophyceae</taxon>
        <taxon>Noctilucales</taxon>
        <taxon>Noctilucaceae</taxon>
        <taxon>Noctiluca</taxon>
    </lineage>
</organism>
<gene>
    <name evidence="1" type="ORF">NSCI0253_LOCUS28068</name>
</gene>
<name>A0A7S1AGS2_NOCSC</name>
<accession>A0A7S1AGS2</accession>
<proteinExistence type="predicted"/>
<sequence length="110" mass="12293">MLTKVCAKLEKCLGEKEAPIPIDSLTEIPADLFRALVKAGAEANARGQHQMRCEKEVKICSSGAEKVRRLHLVRNDTEELAVKAHVKTSKVRSKLALFLRKERHADTTCQ</sequence>
<evidence type="ECO:0000313" key="1">
    <source>
        <dbReference type="EMBL" id="CAD8853717.1"/>
    </source>
</evidence>
<dbReference type="EMBL" id="HBFQ01039581">
    <property type="protein sequence ID" value="CAD8853717.1"/>
    <property type="molecule type" value="Transcribed_RNA"/>
</dbReference>
<dbReference type="AlphaFoldDB" id="A0A7S1AGS2"/>
<reference evidence="1" key="1">
    <citation type="submission" date="2021-01" db="EMBL/GenBank/DDBJ databases">
        <authorList>
            <person name="Corre E."/>
            <person name="Pelletier E."/>
            <person name="Niang G."/>
            <person name="Scheremetjew M."/>
            <person name="Finn R."/>
            <person name="Kale V."/>
            <person name="Holt S."/>
            <person name="Cochrane G."/>
            <person name="Meng A."/>
            <person name="Brown T."/>
            <person name="Cohen L."/>
        </authorList>
    </citation>
    <scope>NUCLEOTIDE SEQUENCE</scope>
</reference>